<feature type="non-terminal residue" evidence="1">
    <location>
        <position position="1"/>
    </location>
</feature>
<evidence type="ECO:0000313" key="2">
    <source>
        <dbReference type="Proteomes" id="UP000000763"/>
    </source>
</evidence>
<sequence>NLLVNYHRWNGSSHIIVDVAPDWVHIAEALGKAATPRTPLFVNFCANLFAKSVVPGMGIRKTGSSS</sequence>
<dbReference type="AlphaFoldDB" id="C7J805"/>
<accession>C7J805</accession>
<proteinExistence type="predicted"/>
<gene>
    <name evidence="1" type="ordered locus">Os10g0154600</name>
</gene>
<reference evidence="1 2" key="1">
    <citation type="journal article" date="2005" name="Nature">
        <title>The map-based sequence of the rice genome.</title>
        <authorList>
            <consortium name="International rice genome sequencing project (IRGSP)"/>
            <person name="Matsumoto T."/>
            <person name="Wu J."/>
            <person name="Kanamori H."/>
            <person name="Katayose Y."/>
            <person name="Fujisawa M."/>
            <person name="Namiki N."/>
            <person name="Mizuno H."/>
            <person name="Yamamoto K."/>
            <person name="Antonio B.A."/>
            <person name="Baba T."/>
            <person name="Sakata K."/>
            <person name="Nagamura Y."/>
            <person name="Aoki H."/>
            <person name="Arikawa K."/>
            <person name="Arita K."/>
            <person name="Bito T."/>
            <person name="Chiden Y."/>
            <person name="Fujitsuka N."/>
            <person name="Fukunaka R."/>
            <person name="Hamada M."/>
            <person name="Harada C."/>
            <person name="Hayashi A."/>
            <person name="Hijishita S."/>
            <person name="Honda M."/>
            <person name="Hosokawa S."/>
            <person name="Ichikawa Y."/>
            <person name="Idonuma A."/>
            <person name="Iijima M."/>
            <person name="Ikeda M."/>
            <person name="Ikeno M."/>
            <person name="Ito K."/>
            <person name="Ito S."/>
            <person name="Ito T."/>
            <person name="Ito Y."/>
            <person name="Ito Y."/>
            <person name="Iwabuchi A."/>
            <person name="Kamiya K."/>
            <person name="Karasawa W."/>
            <person name="Kurita K."/>
            <person name="Katagiri S."/>
            <person name="Kikuta A."/>
            <person name="Kobayashi H."/>
            <person name="Kobayashi N."/>
            <person name="Machita K."/>
            <person name="Maehara T."/>
            <person name="Masukawa M."/>
            <person name="Mizubayashi T."/>
            <person name="Mukai Y."/>
            <person name="Nagasaki H."/>
            <person name="Nagata Y."/>
            <person name="Naito S."/>
            <person name="Nakashima M."/>
            <person name="Nakama Y."/>
            <person name="Nakamichi Y."/>
            <person name="Nakamura M."/>
            <person name="Meguro A."/>
            <person name="Negishi M."/>
            <person name="Ohta I."/>
            <person name="Ohta T."/>
            <person name="Okamoto M."/>
            <person name="Ono N."/>
            <person name="Saji S."/>
            <person name="Sakaguchi M."/>
            <person name="Sakai K."/>
            <person name="Shibata M."/>
            <person name="Shimokawa T."/>
            <person name="Song J."/>
            <person name="Takazaki Y."/>
            <person name="Terasawa K."/>
            <person name="Tsugane M."/>
            <person name="Tsuji K."/>
            <person name="Ueda S."/>
            <person name="Waki K."/>
            <person name="Yamagata H."/>
            <person name="Yamamoto M."/>
            <person name="Yamamoto S."/>
            <person name="Yamane H."/>
            <person name="Yoshiki S."/>
            <person name="Yoshihara R."/>
            <person name="Yukawa K."/>
            <person name="Zhong H."/>
            <person name="Yano M."/>
            <person name="Yuan Q."/>
            <person name="Ouyang S."/>
            <person name="Liu J."/>
            <person name="Jones K.M."/>
            <person name="Gansberger K."/>
            <person name="Moffat K."/>
            <person name="Hill J."/>
            <person name="Bera J."/>
            <person name="Fadrosh D."/>
            <person name="Jin S."/>
            <person name="Johri S."/>
            <person name="Kim M."/>
            <person name="Overton L."/>
            <person name="Reardon M."/>
            <person name="Tsitrin T."/>
            <person name="Vuong H."/>
            <person name="Weaver B."/>
            <person name="Ciecko A."/>
            <person name="Tallon L."/>
            <person name="Jackson J."/>
            <person name="Pai G."/>
            <person name="Aken S.V."/>
            <person name="Utterback T."/>
            <person name="Reidmuller S."/>
            <person name="Feldblyum T."/>
            <person name="Hsiao J."/>
            <person name="Zismann V."/>
            <person name="Iobst S."/>
            <person name="de Vazeille A.R."/>
            <person name="Buell C.R."/>
            <person name="Ying K."/>
            <person name="Li Y."/>
            <person name="Lu T."/>
            <person name="Huang Y."/>
            <person name="Zhao Q."/>
            <person name="Feng Q."/>
            <person name="Zhang L."/>
            <person name="Zhu J."/>
            <person name="Weng Q."/>
            <person name="Mu J."/>
            <person name="Lu Y."/>
            <person name="Fan D."/>
            <person name="Liu Y."/>
            <person name="Guan J."/>
            <person name="Zhang Y."/>
            <person name="Yu S."/>
            <person name="Liu X."/>
            <person name="Zhang Y."/>
            <person name="Hong G."/>
            <person name="Han B."/>
            <person name="Choisne N."/>
            <person name="Demange N."/>
            <person name="Orjeda G."/>
            <person name="Samain S."/>
            <person name="Cattolico L."/>
            <person name="Pelletier E."/>
            <person name="Couloux A."/>
            <person name="Segurens B."/>
            <person name="Wincker P."/>
            <person name="D'Hont A."/>
            <person name="Scarpelli C."/>
            <person name="Weissenbach J."/>
            <person name="Salanoubat M."/>
            <person name="Quetier F."/>
            <person name="Yu Y."/>
            <person name="Kim H.R."/>
            <person name="Rambo T."/>
            <person name="Currie J."/>
            <person name="Collura K."/>
            <person name="Luo M."/>
            <person name="Yang T."/>
            <person name="Ammiraju J.S.S."/>
            <person name="Engler F."/>
            <person name="Soderlund C."/>
            <person name="Wing R.A."/>
            <person name="Palmer L.E."/>
            <person name="de la Bastide M."/>
            <person name="Spiegel L."/>
            <person name="Nascimento L."/>
            <person name="Zutavern T."/>
            <person name="O'Shaughnessy A."/>
            <person name="Dike S."/>
            <person name="Dedhia N."/>
            <person name="Preston R."/>
            <person name="Balija V."/>
            <person name="McCombie W.R."/>
            <person name="Chow T."/>
            <person name="Chen H."/>
            <person name="Chung M."/>
            <person name="Chen C."/>
            <person name="Shaw J."/>
            <person name="Wu H."/>
            <person name="Hsiao K."/>
            <person name="Chao Y."/>
            <person name="Chu M."/>
            <person name="Cheng C."/>
            <person name="Hour A."/>
            <person name="Lee P."/>
            <person name="Lin S."/>
            <person name="Lin Y."/>
            <person name="Liou J."/>
            <person name="Liu S."/>
            <person name="Hsing Y."/>
            <person name="Raghuvanshi S."/>
            <person name="Mohanty A."/>
            <person name="Bharti A.K."/>
            <person name="Gaur A."/>
            <person name="Gupta V."/>
            <person name="Kumar D."/>
            <person name="Ravi V."/>
            <person name="Vij S."/>
            <person name="Kapur A."/>
            <person name="Khurana P."/>
            <person name="Khurana P."/>
            <person name="Khurana J.P."/>
            <person name="Tyagi A.K."/>
            <person name="Gaikwad K."/>
            <person name="Singh A."/>
            <person name="Dalal V."/>
            <person name="Srivastava S."/>
            <person name="Dixit A."/>
            <person name="Pal A.K."/>
            <person name="Ghazi I.A."/>
            <person name="Yadav M."/>
            <person name="Pandit A."/>
            <person name="Bhargava A."/>
            <person name="Sureshbabu K."/>
            <person name="Batra K."/>
            <person name="Sharma T.R."/>
            <person name="Mohapatra T."/>
            <person name="Singh N.K."/>
            <person name="Messing J."/>
            <person name="Nelson A.B."/>
            <person name="Fuks G."/>
            <person name="Kavchok S."/>
            <person name="Keizer G."/>
            <person name="Linton E."/>
            <person name="Llaca V."/>
            <person name="Song R."/>
            <person name="Tanyolac B."/>
            <person name="Young S."/>
            <person name="Ho-Il K."/>
            <person name="Hahn J.H."/>
            <person name="Sangsakoo G."/>
            <person name="Vanavichit A."/>
            <person name="de Mattos Luiz.A.T."/>
            <person name="Zimmer P.D."/>
            <person name="Malone G."/>
            <person name="Dellagostin O."/>
            <person name="de Oliveira A.C."/>
            <person name="Bevan M."/>
            <person name="Bancroft I."/>
            <person name="Minx P."/>
            <person name="Cordum H."/>
            <person name="Wilson R."/>
            <person name="Cheng Z."/>
            <person name="Jin W."/>
            <person name="Jiang J."/>
            <person name="Leong S.A."/>
            <person name="Iwama H."/>
            <person name="Gojobori T."/>
            <person name="Itoh T."/>
            <person name="Niimura Y."/>
            <person name="Fujii Y."/>
            <person name="Habara T."/>
            <person name="Sakai H."/>
            <person name="Sato Y."/>
            <person name="Wilson G."/>
            <person name="Kumar K."/>
            <person name="McCouch S."/>
            <person name="Juretic N."/>
            <person name="Hoen D."/>
            <person name="Wright S."/>
            <person name="Bruskiewich R."/>
            <person name="Bureau T."/>
            <person name="Miyao A."/>
            <person name="Hirochika H."/>
            <person name="Nishikawa T."/>
            <person name="Kadowaki K."/>
            <person name="Sugiura M."/>
            <person name="Burr B."/>
            <person name="Sasaki T."/>
        </authorList>
    </citation>
    <scope>NUCLEOTIDE SEQUENCE [LARGE SCALE GENOMIC DNA]</scope>
    <source>
        <strain evidence="2">cv. Nipponbare</strain>
    </source>
</reference>
<dbReference type="Proteomes" id="UP000000763">
    <property type="component" value="Chromosome 10"/>
</dbReference>
<reference evidence="2" key="2">
    <citation type="journal article" date="2008" name="Nucleic Acids Res.">
        <title>The rice annotation project database (RAP-DB): 2008 update.</title>
        <authorList>
            <consortium name="The rice annotation project (RAP)"/>
        </authorList>
    </citation>
    <scope>GENOME REANNOTATION</scope>
    <source>
        <strain evidence="2">cv. Nipponbare</strain>
    </source>
</reference>
<name>C7J805_ORYSJ</name>
<protein>
    <submittedName>
        <fullName evidence="1">Os10g0154600 protein</fullName>
    </submittedName>
</protein>
<evidence type="ECO:0000313" key="1">
    <source>
        <dbReference type="EMBL" id="BAH94757.1"/>
    </source>
</evidence>
<dbReference type="EMBL" id="AP008216">
    <property type="protein sequence ID" value="BAH94757.1"/>
    <property type="molecule type" value="Genomic_DNA"/>
</dbReference>
<organism evidence="1 2">
    <name type="scientific">Oryza sativa subsp. japonica</name>
    <name type="common">Rice</name>
    <dbReference type="NCBI Taxonomy" id="39947"/>
    <lineage>
        <taxon>Eukaryota</taxon>
        <taxon>Viridiplantae</taxon>
        <taxon>Streptophyta</taxon>
        <taxon>Embryophyta</taxon>
        <taxon>Tracheophyta</taxon>
        <taxon>Spermatophyta</taxon>
        <taxon>Magnoliopsida</taxon>
        <taxon>Liliopsida</taxon>
        <taxon>Poales</taxon>
        <taxon>Poaceae</taxon>
        <taxon>BOP clade</taxon>
        <taxon>Oryzoideae</taxon>
        <taxon>Oryzeae</taxon>
        <taxon>Oryzinae</taxon>
        <taxon>Oryza</taxon>
        <taxon>Oryza sativa</taxon>
    </lineage>
</organism>
<dbReference type="KEGG" id="dosa:Os10g0154600"/>